<dbReference type="NCBIfam" id="TIGR04183">
    <property type="entry name" value="Por_Secre_tail"/>
    <property type="match status" value="1"/>
</dbReference>
<evidence type="ECO:0000259" key="2">
    <source>
        <dbReference type="Pfam" id="PF18962"/>
    </source>
</evidence>
<dbReference type="KEGG" id="fte:Fluta_0314"/>
<dbReference type="Pfam" id="PF18962">
    <property type="entry name" value="Por_Secre_tail"/>
    <property type="match status" value="1"/>
</dbReference>
<dbReference type="STRING" id="755732.Fluta_0314"/>
<accession>F2IDE7</accession>
<dbReference type="Proteomes" id="UP000007463">
    <property type="component" value="Chromosome"/>
</dbReference>
<name>F2IDE7_FLUTR</name>
<dbReference type="HOGENOM" id="CLU_709298_0_0_10"/>
<reference evidence="4" key="2">
    <citation type="submission" date="2011-02" db="EMBL/GenBank/DDBJ databases">
        <title>The complete genome of Fluviicola taffensis DSM 16823.</title>
        <authorList>
            <consortium name="US DOE Joint Genome Institute (JGI-PGF)"/>
            <person name="Lucas S."/>
            <person name="Copeland A."/>
            <person name="Lapidus A."/>
            <person name="Bruce D."/>
            <person name="Goodwin L."/>
            <person name="Pitluck S."/>
            <person name="Kyrpides N."/>
            <person name="Mavromatis K."/>
            <person name="Ivanova N."/>
            <person name="Mikhailova N."/>
            <person name="Pagani I."/>
            <person name="Chertkov O."/>
            <person name="Detter J.C."/>
            <person name="Han C."/>
            <person name="Tapia R."/>
            <person name="Land M."/>
            <person name="Hauser L."/>
            <person name="Markowitz V."/>
            <person name="Cheng J.-F."/>
            <person name="Hugenholtz P."/>
            <person name="Woyke T."/>
            <person name="Wu D."/>
            <person name="Tindall B."/>
            <person name="Pomrenke H.G."/>
            <person name="Brambilla E."/>
            <person name="Klenk H.-P."/>
            <person name="Eisen J.A."/>
        </authorList>
    </citation>
    <scope>NUCLEOTIDE SEQUENCE [LARGE SCALE GENOMIC DNA]</scope>
    <source>
        <strain evidence="4">DSM 16823 / RW262 / RW262</strain>
    </source>
</reference>
<evidence type="ECO:0000313" key="3">
    <source>
        <dbReference type="EMBL" id="AEA42323.1"/>
    </source>
</evidence>
<dbReference type="EMBL" id="CP002542">
    <property type="protein sequence ID" value="AEA42323.1"/>
    <property type="molecule type" value="Genomic_DNA"/>
</dbReference>
<evidence type="ECO:0000256" key="1">
    <source>
        <dbReference type="ARBA" id="ARBA00022729"/>
    </source>
</evidence>
<protein>
    <recommendedName>
        <fullName evidence="2">Secretion system C-terminal sorting domain-containing protein</fullName>
    </recommendedName>
</protein>
<reference evidence="3 4" key="1">
    <citation type="journal article" date="2011" name="Stand. Genomic Sci.">
        <title>Complete genome sequence of the gliding freshwater bacterium Fluviicola taffensis type strain (RW262).</title>
        <authorList>
            <person name="Woyke T."/>
            <person name="Chertkov O."/>
            <person name="Lapidus A."/>
            <person name="Nolan M."/>
            <person name="Lucas S."/>
            <person name="Del Rio T.G."/>
            <person name="Tice H."/>
            <person name="Cheng J.F."/>
            <person name="Tapia R."/>
            <person name="Han C."/>
            <person name="Goodwin L."/>
            <person name="Pitluck S."/>
            <person name="Liolios K."/>
            <person name="Pagani I."/>
            <person name="Ivanova N."/>
            <person name="Huntemann M."/>
            <person name="Mavromatis K."/>
            <person name="Mikhailova N."/>
            <person name="Pati A."/>
            <person name="Chen A."/>
            <person name="Palaniappan K."/>
            <person name="Land M."/>
            <person name="Hauser L."/>
            <person name="Brambilla E.M."/>
            <person name="Rohde M."/>
            <person name="Mwirichia R."/>
            <person name="Sikorski J."/>
            <person name="Tindall B.J."/>
            <person name="Goker M."/>
            <person name="Bristow J."/>
            <person name="Eisen J.A."/>
            <person name="Markowitz V."/>
            <person name="Hugenholtz P."/>
            <person name="Klenk H.P."/>
            <person name="Kyrpides N.C."/>
        </authorList>
    </citation>
    <scope>NUCLEOTIDE SEQUENCE [LARGE SCALE GENOMIC DNA]</scope>
    <source>
        <strain evidence="4">DSM 16823 / RW262 / RW262</strain>
    </source>
</reference>
<organism evidence="3 4">
    <name type="scientific">Fluviicola taffensis (strain DSM 16823 / NCIMB 13979 / RW262)</name>
    <dbReference type="NCBI Taxonomy" id="755732"/>
    <lineage>
        <taxon>Bacteria</taxon>
        <taxon>Pseudomonadati</taxon>
        <taxon>Bacteroidota</taxon>
        <taxon>Flavobacteriia</taxon>
        <taxon>Flavobacteriales</taxon>
        <taxon>Crocinitomicaceae</taxon>
        <taxon>Fluviicola</taxon>
    </lineage>
</organism>
<dbReference type="InterPro" id="IPR026444">
    <property type="entry name" value="Secre_tail"/>
</dbReference>
<keyword evidence="1" id="KW-0732">Signal</keyword>
<gene>
    <name evidence="3" type="ordered locus">Fluta_0314</name>
</gene>
<proteinExistence type="predicted"/>
<evidence type="ECO:0000313" key="4">
    <source>
        <dbReference type="Proteomes" id="UP000007463"/>
    </source>
</evidence>
<keyword evidence="4" id="KW-1185">Reference proteome</keyword>
<feature type="domain" description="Secretion system C-terminal sorting" evidence="2">
    <location>
        <begin position="323"/>
        <end position="382"/>
    </location>
</feature>
<sequence length="389" mass="42696">MIVYDNKLFIGGNFTTLQDTIQSYWTAYYNGTEMKRQTAVIYGGGPRKFAIFDNDLYSVGDWEFLADSDIGVAKWNGSFGNWVQGGLWENGSHTNYWSMVADGNYLYIATSNGHILRRTPDMPFETFRNTSTGGNVSIFEMIMYQGKLCVMGNFTTLEGVPVRNIALWNGTTWEALGTGVASSVSSAVIYQNELYVAGSFVEAGGVPAKKIAKWNGTSWSDVGGSVTGTSANGIRDLVPCGNLLFAVGDFDGIGGQTANDIASWDGLQWTTYNLPHSESILGSGAEYNGRLYFGGWNFTRSHVYGYSGNFLSLNEFAATPVEIYPNPSNGIFTLSDNYKGTSYEVFNSLGQTILTDNQALIDLSGMENGVYLLRFLNSNSEIIRLTKNW</sequence>
<dbReference type="AlphaFoldDB" id="F2IDE7"/>
<dbReference type="eggNOG" id="ENOG5033MFE">
    <property type="taxonomic scope" value="Bacteria"/>
</dbReference>